<dbReference type="GO" id="GO:0006364">
    <property type="term" value="P:rRNA processing"/>
    <property type="evidence" value="ECO:0007669"/>
    <property type="project" value="UniProtKB-UniRule"/>
</dbReference>
<comment type="cofactor">
    <cofactor evidence="8">
        <name>Mg(2+)</name>
        <dbReference type="ChEBI" id="CHEBI:18420"/>
    </cofactor>
</comment>
<feature type="domain" description="DRBM" evidence="10">
    <location>
        <begin position="222"/>
        <end position="292"/>
    </location>
</feature>
<dbReference type="GO" id="GO:0008033">
    <property type="term" value="P:tRNA processing"/>
    <property type="evidence" value="ECO:0007669"/>
    <property type="project" value="UniProtKB-KW"/>
</dbReference>
<dbReference type="InterPro" id="IPR036389">
    <property type="entry name" value="RNase_III_sf"/>
</dbReference>
<keyword evidence="3 8" id="KW-0507">mRNA processing</keyword>
<organism evidence="12 13">
    <name type="scientific">Crocosphaera watsonii WH 0003</name>
    <dbReference type="NCBI Taxonomy" id="423471"/>
    <lineage>
        <taxon>Bacteria</taxon>
        <taxon>Bacillati</taxon>
        <taxon>Cyanobacteriota</taxon>
        <taxon>Cyanophyceae</taxon>
        <taxon>Oscillatoriophycideae</taxon>
        <taxon>Chroococcales</taxon>
        <taxon>Aphanothecaceae</taxon>
        <taxon>Crocosphaera</taxon>
    </lineage>
</organism>
<dbReference type="Pfam" id="PF00035">
    <property type="entry name" value="dsrm"/>
    <property type="match status" value="1"/>
</dbReference>
<evidence type="ECO:0000313" key="12">
    <source>
        <dbReference type="EMBL" id="EHJ11801.1"/>
    </source>
</evidence>
<dbReference type="PROSITE" id="PS50137">
    <property type="entry name" value="DS_RBD"/>
    <property type="match status" value="1"/>
</dbReference>
<dbReference type="SMART" id="SM00535">
    <property type="entry name" value="RIBOc"/>
    <property type="match status" value="1"/>
</dbReference>
<keyword evidence="8" id="KW-0479">Metal-binding</keyword>
<dbReference type="Proteomes" id="UP000003477">
    <property type="component" value="Unassembled WGS sequence"/>
</dbReference>
<dbReference type="PANTHER" id="PTHR11207:SF0">
    <property type="entry name" value="RIBONUCLEASE 3"/>
    <property type="match status" value="1"/>
</dbReference>
<keyword evidence="4 8" id="KW-0540">Nuclease</keyword>
<feature type="domain" description="RNase III" evidence="11">
    <location>
        <begin position="69"/>
        <end position="194"/>
    </location>
</feature>
<dbReference type="Pfam" id="PF00636">
    <property type="entry name" value="Ribonuclease_3"/>
    <property type="match status" value="1"/>
</dbReference>
<dbReference type="SUPFAM" id="SSF69065">
    <property type="entry name" value="RNase III domain-like"/>
    <property type="match status" value="1"/>
</dbReference>
<comment type="function">
    <text evidence="8">Digests double-stranded RNA. Involved in the processing of primary rRNA transcript to yield the immediate precursors to the large and small rRNAs (23S and 16S). Processes some mRNAs, and tRNAs when they are encoded in the rRNA operon. Processes pre-crRNA and tracrRNA of type II CRISPR loci if present in the organism.</text>
</comment>
<keyword evidence="8" id="KW-0698">rRNA processing</keyword>
<comment type="catalytic activity">
    <reaction evidence="1 8">
        <text>Endonucleolytic cleavage to 5'-phosphomonoester.</text>
        <dbReference type="EC" id="3.1.26.3"/>
    </reaction>
</comment>
<evidence type="ECO:0000256" key="3">
    <source>
        <dbReference type="ARBA" id="ARBA00022664"/>
    </source>
</evidence>
<dbReference type="GO" id="GO:0010468">
    <property type="term" value="P:regulation of gene expression"/>
    <property type="evidence" value="ECO:0007669"/>
    <property type="project" value="TreeGrafter"/>
</dbReference>
<dbReference type="InterPro" id="IPR014720">
    <property type="entry name" value="dsRBD_dom"/>
</dbReference>
<feature type="region of interest" description="Disordered" evidence="9">
    <location>
        <begin position="1"/>
        <end position="44"/>
    </location>
</feature>
<dbReference type="GO" id="GO:0006397">
    <property type="term" value="P:mRNA processing"/>
    <property type="evidence" value="ECO:0007669"/>
    <property type="project" value="UniProtKB-UniRule"/>
</dbReference>
<feature type="compositionally biased region" description="Polar residues" evidence="9">
    <location>
        <begin position="33"/>
        <end position="44"/>
    </location>
</feature>
<dbReference type="AlphaFoldDB" id="G5J7N8"/>
<evidence type="ECO:0000256" key="9">
    <source>
        <dbReference type="SAM" id="MobiDB-lite"/>
    </source>
</evidence>
<keyword evidence="5 8" id="KW-0255">Endonuclease</keyword>
<feature type="active site" evidence="8">
    <location>
        <position position="183"/>
    </location>
</feature>
<feature type="binding site" evidence="8">
    <location>
        <position position="183"/>
    </location>
    <ligand>
        <name>Mg(2+)</name>
        <dbReference type="ChEBI" id="CHEBI:18420"/>
    </ligand>
</feature>
<feature type="binding site" evidence="8">
    <location>
        <position position="108"/>
    </location>
    <ligand>
        <name>Mg(2+)</name>
        <dbReference type="ChEBI" id="CHEBI:18420"/>
    </ligand>
</feature>
<dbReference type="EC" id="3.1.26.3" evidence="8"/>
<evidence type="ECO:0000256" key="2">
    <source>
        <dbReference type="ARBA" id="ARBA00010183"/>
    </source>
</evidence>
<dbReference type="Gene3D" id="1.10.1520.10">
    <property type="entry name" value="Ribonuclease III domain"/>
    <property type="match status" value="1"/>
</dbReference>
<dbReference type="EMBL" id="AESD01000520">
    <property type="protein sequence ID" value="EHJ11801.1"/>
    <property type="molecule type" value="Genomic_DNA"/>
</dbReference>
<feature type="compositionally biased region" description="Gly residues" evidence="9">
    <location>
        <begin position="1"/>
        <end position="20"/>
    </location>
</feature>
<comment type="subunit">
    <text evidence="8">Homodimer.</text>
</comment>
<dbReference type="GO" id="GO:0004525">
    <property type="term" value="F:ribonuclease III activity"/>
    <property type="evidence" value="ECO:0007669"/>
    <property type="project" value="UniProtKB-UniRule"/>
</dbReference>
<dbReference type="GO" id="GO:0005737">
    <property type="term" value="C:cytoplasm"/>
    <property type="evidence" value="ECO:0007669"/>
    <property type="project" value="UniProtKB-SubCell"/>
</dbReference>
<evidence type="ECO:0000256" key="5">
    <source>
        <dbReference type="ARBA" id="ARBA00022759"/>
    </source>
</evidence>
<dbReference type="CDD" id="cd10845">
    <property type="entry name" value="DSRM_RNAse_III_family"/>
    <property type="match status" value="1"/>
</dbReference>
<dbReference type="PANTHER" id="PTHR11207">
    <property type="entry name" value="RIBONUCLEASE III"/>
    <property type="match status" value="1"/>
</dbReference>
<keyword evidence="7 8" id="KW-0694">RNA-binding</keyword>
<evidence type="ECO:0000256" key="6">
    <source>
        <dbReference type="ARBA" id="ARBA00022801"/>
    </source>
</evidence>
<dbReference type="GO" id="GO:0003725">
    <property type="term" value="F:double-stranded RNA binding"/>
    <property type="evidence" value="ECO:0007669"/>
    <property type="project" value="TreeGrafter"/>
</dbReference>
<dbReference type="PATRIC" id="fig|423471.3.peg.3257"/>
<keyword evidence="8" id="KW-0460">Magnesium</keyword>
<evidence type="ECO:0000259" key="11">
    <source>
        <dbReference type="PROSITE" id="PS50142"/>
    </source>
</evidence>
<accession>G5J7N8</accession>
<dbReference type="PROSITE" id="PS50142">
    <property type="entry name" value="RNASE_3_2"/>
    <property type="match status" value="1"/>
</dbReference>
<dbReference type="SMART" id="SM00358">
    <property type="entry name" value="DSRM"/>
    <property type="match status" value="1"/>
</dbReference>
<keyword evidence="8" id="KW-0963">Cytoplasm</keyword>
<protein>
    <recommendedName>
        <fullName evidence="8">Ribonuclease 3</fullName>
        <ecNumber evidence="8">3.1.26.3</ecNumber>
    </recommendedName>
    <alternativeName>
        <fullName evidence="8">Ribonuclease III</fullName>
        <shortName evidence="8">RNase III</shortName>
    </alternativeName>
</protein>
<dbReference type="Gene3D" id="3.30.160.20">
    <property type="match status" value="1"/>
</dbReference>
<comment type="subcellular location">
    <subcellularLocation>
        <location evidence="8">Cytoplasm</location>
    </subcellularLocation>
</comment>
<dbReference type="InterPro" id="IPR011907">
    <property type="entry name" value="RNase_III"/>
</dbReference>
<evidence type="ECO:0000256" key="4">
    <source>
        <dbReference type="ARBA" id="ARBA00022722"/>
    </source>
</evidence>
<dbReference type="GO" id="GO:0046872">
    <property type="term" value="F:metal ion binding"/>
    <property type="evidence" value="ECO:0007669"/>
    <property type="project" value="UniProtKB-KW"/>
</dbReference>
<evidence type="ECO:0000313" key="13">
    <source>
        <dbReference type="Proteomes" id="UP000003477"/>
    </source>
</evidence>
<proteinExistence type="inferred from homology"/>
<dbReference type="CDD" id="cd00593">
    <property type="entry name" value="RIBOc"/>
    <property type="match status" value="1"/>
</dbReference>
<dbReference type="GO" id="GO:0019843">
    <property type="term" value="F:rRNA binding"/>
    <property type="evidence" value="ECO:0007669"/>
    <property type="project" value="UniProtKB-KW"/>
</dbReference>
<comment type="similarity">
    <text evidence="2">Belongs to the ribonuclease III family.</text>
</comment>
<feature type="active site" evidence="8">
    <location>
        <position position="112"/>
    </location>
</feature>
<dbReference type="NCBIfam" id="TIGR02191">
    <property type="entry name" value="RNaseIII"/>
    <property type="match status" value="1"/>
</dbReference>
<dbReference type="SUPFAM" id="SSF54768">
    <property type="entry name" value="dsRNA-binding domain-like"/>
    <property type="match status" value="1"/>
</dbReference>
<evidence type="ECO:0000259" key="10">
    <source>
        <dbReference type="PROSITE" id="PS50137"/>
    </source>
</evidence>
<reference evidence="12 13" key="1">
    <citation type="journal article" date="2011" name="Front. Microbiol.">
        <title>Two Strains of Crocosphaera watsonii with Highly Conserved Genomes are Distinguished by Strain-Specific Features.</title>
        <authorList>
            <person name="Bench S.R."/>
            <person name="Ilikchyan I.N."/>
            <person name="Tripp H.J."/>
            <person name="Zehr J.P."/>
        </authorList>
    </citation>
    <scope>NUCLEOTIDE SEQUENCE [LARGE SCALE GENOMIC DNA]</scope>
    <source>
        <strain evidence="12 13">WH 0003</strain>
    </source>
</reference>
<keyword evidence="6 8" id="KW-0378">Hydrolase</keyword>
<comment type="caution">
    <text evidence="12">The sequence shown here is derived from an EMBL/GenBank/DDBJ whole genome shotgun (WGS) entry which is preliminary data.</text>
</comment>
<gene>
    <name evidence="8" type="primary">rnc</name>
    <name evidence="12" type="ORF">CWATWH0003_3474</name>
</gene>
<dbReference type="PROSITE" id="PS00517">
    <property type="entry name" value="RNASE_3_1"/>
    <property type="match status" value="1"/>
</dbReference>
<dbReference type="HAMAP" id="MF_00104">
    <property type="entry name" value="RNase_III"/>
    <property type="match status" value="1"/>
</dbReference>
<sequence length="295" mass="33487">MVRGGGDWGTGRLGDWGTGGLDEEGEKKHNSELRTPNSELRTPNSPLFLTKLEKTFIMVFLDNRRKKQLETCLQKLGVSNSLSVDLKLLDLALTHPTISKENNYQQLEFVGDSVVRLVSAEILLETYPNELVGEFAAIRSILVSDRTLAEFADNYGLDRYLLMIDSVAQDKIGRVSWLADTFEAVLGALYLSTQNMTLIRPWLDPLLLQKAAEIRSDPARQNYKDALQEWTQGQYKILPDYRVAEQHQNRGHHQRFFAEVWLKDRQLGSGYGRSKKMAEQAAAKDAFFSVVHQQV</sequence>
<evidence type="ECO:0000256" key="1">
    <source>
        <dbReference type="ARBA" id="ARBA00000109"/>
    </source>
</evidence>
<evidence type="ECO:0000256" key="8">
    <source>
        <dbReference type="HAMAP-Rule" id="MF_00104"/>
    </source>
</evidence>
<dbReference type="InterPro" id="IPR000999">
    <property type="entry name" value="RNase_III_dom"/>
</dbReference>
<feature type="binding site" evidence="8">
    <location>
        <position position="180"/>
    </location>
    <ligand>
        <name>Mg(2+)</name>
        <dbReference type="ChEBI" id="CHEBI:18420"/>
    </ligand>
</feature>
<evidence type="ECO:0000256" key="7">
    <source>
        <dbReference type="ARBA" id="ARBA00022884"/>
    </source>
</evidence>
<keyword evidence="8" id="KW-0819">tRNA processing</keyword>
<name>G5J7N8_CROWT</name>
<keyword evidence="8" id="KW-0699">rRNA-binding</keyword>